<organism evidence="2 3">
    <name type="scientific">Aquabacterium olei</name>
    <dbReference type="NCBI Taxonomy" id="1296669"/>
    <lineage>
        <taxon>Bacteria</taxon>
        <taxon>Pseudomonadati</taxon>
        <taxon>Pseudomonadota</taxon>
        <taxon>Betaproteobacteria</taxon>
        <taxon>Burkholderiales</taxon>
        <taxon>Aquabacterium</taxon>
    </lineage>
</organism>
<dbReference type="GO" id="GO:0030077">
    <property type="term" value="C:plasma membrane light-harvesting complex"/>
    <property type="evidence" value="ECO:0007669"/>
    <property type="project" value="InterPro"/>
</dbReference>
<dbReference type="SUPFAM" id="SSF50346">
    <property type="entry name" value="PRC-barrel domain"/>
    <property type="match status" value="2"/>
</dbReference>
<evidence type="ECO:0000313" key="2">
    <source>
        <dbReference type="EMBL" id="AWI52366.1"/>
    </source>
</evidence>
<feature type="domain" description="PRC-barrel" evidence="1">
    <location>
        <begin position="163"/>
        <end position="220"/>
    </location>
</feature>
<proteinExistence type="predicted"/>
<dbReference type="InterPro" id="IPR027275">
    <property type="entry name" value="PRC-brl_dom"/>
</dbReference>
<protein>
    <recommendedName>
        <fullName evidence="1">PRC-barrel domain-containing protein</fullName>
    </recommendedName>
</protein>
<dbReference type="Gene3D" id="3.90.50.10">
    <property type="entry name" value="Photosynthetic Reaction Center, subunit H, domain 2"/>
    <property type="match status" value="2"/>
</dbReference>
<dbReference type="InterPro" id="IPR014747">
    <property type="entry name" value="Bac_photo_RC_H_C"/>
</dbReference>
<gene>
    <name evidence="2" type="ORF">DEH84_02170</name>
</gene>
<dbReference type="RefSeq" id="WP_109034341.1">
    <property type="nucleotide sequence ID" value="NZ_CP029210.1"/>
</dbReference>
<evidence type="ECO:0000313" key="3">
    <source>
        <dbReference type="Proteomes" id="UP000244892"/>
    </source>
</evidence>
<reference evidence="2 3" key="1">
    <citation type="submission" date="2018-05" db="EMBL/GenBank/DDBJ databases">
        <title>complete genome sequence of Aquabacterium olei NBRC 110486.</title>
        <authorList>
            <person name="Tang B."/>
            <person name="Chang J."/>
            <person name="Zhang L."/>
            <person name="Yang H."/>
        </authorList>
    </citation>
    <scope>NUCLEOTIDE SEQUENCE [LARGE SCALE GENOMIC DNA]</scope>
    <source>
        <strain evidence="2 3">NBRC 110486</strain>
    </source>
</reference>
<feature type="domain" description="PRC-barrel" evidence="1">
    <location>
        <begin position="5"/>
        <end position="72"/>
    </location>
</feature>
<keyword evidence="3" id="KW-1185">Reference proteome</keyword>
<dbReference type="Proteomes" id="UP000244892">
    <property type="component" value="Chromosome"/>
</dbReference>
<evidence type="ECO:0000259" key="1">
    <source>
        <dbReference type="Pfam" id="PF05239"/>
    </source>
</evidence>
<accession>A0A2U8FPX5</accession>
<dbReference type="InterPro" id="IPR011033">
    <property type="entry name" value="PRC_barrel-like_sf"/>
</dbReference>
<sequence>MLHKASQLKGAVVTALDGEVGVVDALYFDDEQWGIRYLGVRTGHWPSERHVLIPPTAIRQDASTNRQLQIELLKDDVLHGPQFDSARPLTRRQERAYAAYYDTPLYWEQVPEPMEAGEMPLPVDITGSALEEEALAANRPLAEAHIHCTREVLGYNLTTPEGQIGKVDDLLIDEHTWAVQQLIVDTARWRPGGEIAVPIALTRGIDREHDAVYVSADKETLQSWPAYH</sequence>
<dbReference type="EMBL" id="CP029210">
    <property type="protein sequence ID" value="AWI52366.1"/>
    <property type="molecule type" value="Genomic_DNA"/>
</dbReference>
<dbReference type="AlphaFoldDB" id="A0A2U8FPX5"/>
<dbReference type="GO" id="GO:0019684">
    <property type="term" value="P:photosynthesis, light reaction"/>
    <property type="evidence" value="ECO:0007669"/>
    <property type="project" value="InterPro"/>
</dbReference>
<dbReference type="KEGG" id="aon:DEH84_02170"/>
<dbReference type="Pfam" id="PF05239">
    <property type="entry name" value="PRC"/>
    <property type="match status" value="2"/>
</dbReference>
<name>A0A2U8FPX5_9BURK</name>
<dbReference type="OrthoDB" id="9793882at2"/>